<proteinExistence type="predicted"/>
<comment type="caution">
    <text evidence="1">The sequence shown here is derived from an EMBL/GenBank/DDBJ whole genome shotgun (WGS) entry which is preliminary data.</text>
</comment>
<accession>A0AC61R096</accession>
<sequence>MKRRAYVYIMMLFAVMLFASPCCSKQSYAKSAEKISKVRIVTCKEEKETLMLLKASGNVKWTSSDKRIVKIAKRKGKRNQTVVLETRNPGKAIVQAKAGNKIYRCKVIVQNKVSKASLAGVEQTDNTLRVRVRLGNNGREPLNYGCSFWVEKLENGKWVKLTAQNDAAFTLAQRRLKGRRSVEETYELYSEGKAALYQKSDFLPGTYRIHVDADFAKDDYNYVAFQVK</sequence>
<dbReference type="EMBL" id="SRZB01000012">
    <property type="protein sequence ID" value="TGX98925.1"/>
    <property type="molecule type" value="Genomic_DNA"/>
</dbReference>
<reference evidence="1" key="1">
    <citation type="submission" date="2019-04" db="EMBL/GenBank/DDBJ databases">
        <title>Microbes associate with the intestines of laboratory mice.</title>
        <authorList>
            <person name="Navarre W."/>
            <person name="Wong E."/>
            <person name="Huang K."/>
            <person name="Tropini C."/>
            <person name="Ng K."/>
            <person name="Yu B."/>
        </authorList>
    </citation>
    <scope>NUCLEOTIDE SEQUENCE</scope>
    <source>
        <strain evidence="1">NM72_1-8</strain>
    </source>
</reference>
<protein>
    <submittedName>
        <fullName evidence="1">Uncharacterized protein</fullName>
    </submittedName>
</protein>
<evidence type="ECO:0000313" key="2">
    <source>
        <dbReference type="Proteomes" id="UP000307720"/>
    </source>
</evidence>
<dbReference type="Proteomes" id="UP000307720">
    <property type="component" value="Unassembled WGS sequence"/>
</dbReference>
<gene>
    <name evidence="1" type="ORF">E5357_07405</name>
</gene>
<name>A0AC61R096_9FIRM</name>
<evidence type="ECO:0000313" key="1">
    <source>
        <dbReference type="EMBL" id="TGX98925.1"/>
    </source>
</evidence>
<keyword evidence="2" id="KW-1185">Reference proteome</keyword>
<organism evidence="1 2">
    <name type="scientific">Hominisplanchenecus murintestinalis</name>
    <dbReference type="NCBI Taxonomy" id="2941517"/>
    <lineage>
        <taxon>Bacteria</taxon>
        <taxon>Bacillati</taxon>
        <taxon>Bacillota</taxon>
        <taxon>Clostridia</taxon>
        <taxon>Lachnospirales</taxon>
        <taxon>Lachnospiraceae</taxon>
        <taxon>Hominisplanchenecus</taxon>
    </lineage>
</organism>